<dbReference type="InterPro" id="IPR013149">
    <property type="entry name" value="ADH-like_C"/>
</dbReference>
<dbReference type="InParanoid" id="A0A423XD93"/>
<evidence type="ECO:0000313" key="5">
    <source>
        <dbReference type="Proteomes" id="UP000285146"/>
    </source>
</evidence>
<dbReference type="InterPro" id="IPR020843">
    <property type="entry name" value="ER"/>
</dbReference>
<dbReference type="STRING" id="1230097.A0A423XD93"/>
<accession>A0A423XD93</accession>
<gene>
    <name evidence="4" type="ORF">VPNG_04055</name>
</gene>
<sequence>MSATTYKGVFSTAVGEVAIKDAPIPKVRDDYVLIKVKAVAVNPTDWKSVHSSNGTCVGTKTGCDYAGVVEEVGPSVTKPLKKGDRVAGMTFGSVDPERGSFGEYALVPTHTQLVIPDDLSFEEAATLGVGITTVGQGLYQNLGLPLPPSAPGSQHILIYGGSTATGILGIQFAKLSGLRVIATASPHNFEYLKSLGAEEVFDYHHPAEELGRQIRAYTGNKLTLAWDCSPTEESARLAALSLSDAEEGAYGNLLPLNFDVVRAANPKVTKAGFTMGYSAFGHAYERAGYDFPAKPEDAVFAKGWWDLARVLLADGKVKVAKLEVNRGGAGLEGVVKGLDDLREGKVSGKKLVYTI</sequence>
<evidence type="ECO:0000259" key="3">
    <source>
        <dbReference type="SMART" id="SM00829"/>
    </source>
</evidence>
<dbReference type="Pfam" id="PF08240">
    <property type="entry name" value="ADH_N"/>
    <property type="match status" value="1"/>
</dbReference>
<dbReference type="Gene3D" id="3.40.50.720">
    <property type="entry name" value="NAD(P)-binding Rossmann-like Domain"/>
    <property type="match status" value="1"/>
</dbReference>
<keyword evidence="2" id="KW-0560">Oxidoreductase</keyword>
<dbReference type="InterPro" id="IPR011032">
    <property type="entry name" value="GroES-like_sf"/>
</dbReference>
<dbReference type="Pfam" id="PF00107">
    <property type="entry name" value="ADH_zinc_N"/>
    <property type="match status" value="1"/>
</dbReference>
<dbReference type="Proteomes" id="UP000285146">
    <property type="component" value="Unassembled WGS sequence"/>
</dbReference>
<dbReference type="SUPFAM" id="SSF50129">
    <property type="entry name" value="GroES-like"/>
    <property type="match status" value="1"/>
</dbReference>
<dbReference type="Gene3D" id="3.90.180.10">
    <property type="entry name" value="Medium-chain alcohol dehydrogenases, catalytic domain"/>
    <property type="match status" value="1"/>
</dbReference>
<dbReference type="PANTHER" id="PTHR45348:SF2">
    <property type="entry name" value="ZINC-TYPE ALCOHOL DEHYDROGENASE-LIKE PROTEIN C2E1P3.01"/>
    <property type="match status" value="1"/>
</dbReference>
<dbReference type="CDD" id="cd08249">
    <property type="entry name" value="enoyl_reductase_like"/>
    <property type="match status" value="1"/>
</dbReference>
<dbReference type="InterPro" id="IPR047122">
    <property type="entry name" value="Trans-enoyl_RdTase-like"/>
</dbReference>
<dbReference type="InterPro" id="IPR036291">
    <property type="entry name" value="NAD(P)-bd_dom_sf"/>
</dbReference>
<comment type="caution">
    <text evidence="4">The sequence shown here is derived from an EMBL/GenBank/DDBJ whole genome shotgun (WGS) entry which is preliminary data.</text>
</comment>
<dbReference type="InterPro" id="IPR013154">
    <property type="entry name" value="ADH-like_N"/>
</dbReference>
<evidence type="ECO:0000313" key="4">
    <source>
        <dbReference type="EMBL" id="ROW13961.1"/>
    </source>
</evidence>
<dbReference type="SUPFAM" id="SSF51735">
    <property type="entry name" value="NAD(P)-binding Rossmann-fold domains"/>
    <property type="match status" value="1"/>
</dbReference>
<dbReference type="AlphaFoldDB" id="A0A423XD93"/>
<evidence type="ECO:0000256" key="2">
    <source>
        <dbReference type="ARBA" id="ARBA00023002"/>
    </source>
</evidence>
<dbReference type="EMBL" id="LKEB01000016">
    <property type="protein sequence ID" value="ROW13961.1"/>
    <property type="molecule type" value="Genomic_DNA"/>
</dbReference>
<keyword evidence="5" id="KW-1185">Reference proteome</keyword>
<evidence type="ECO:0000256" key="1">
    <source>
        <dbReference type="ARBA" id="ARBA00008072"/>
    </source>
</evidence>
<dbReference type="PANTHER" id="PTHR45348">
    <property type="entry name" value="HYPOTHETICAL OXIDOREDUCTASE (EUROFUNG)"/>
    <property type="match status" value="1"/>
</dbReference>
<comment type="similarity">
    <text evidence="1">Belongs to the zinc-containing alcohol dehydrogenase family.</text>
</comment>
<dbReference type="OrthoDB" id="9992527at2759"/>
<organism evidence="4 5">
    <name type="scientific">Cytospora leucostoma</name>
    <dbReference type="NCBI Taxonomy" id="1230097"/>
    <lineage>
        <taxon>Eukaryota</taxon>
        <taxon>Fungi</taxon>
        <taxon>Dikarya</taxon>
        <taxon>Ascomycota</taxon>
        <taxon>Pezizomycotina</taxon>
        <taxon>Sordariomycetes</taxon>
        <taxon>Sordariomycetidae</taxon>
        <taxon>Diaporthales</taxon>
        <taxon>Cytosporaceae</taxon>
        <taxon>Cytospora</taxon>
    </lineage>
</organism>
<dbReference type="FunCoup" id="A0A423XD93">
    <property type="interactions" value="222"/>
</dbReference>
<reference evidence="4 5" key="1">
    <citation type="submission" date="2015-09" db="EMBL/GenBank/DDBJ databases">
        <title>Host preference determinants of Valsa canker pathogens revealed by comparative genomics.</title>
        <authorList>
            <person name="Yin Z."/>
            <person name="Huang L."/>
        </authorList>
    </citation>
    <scope>NUCLEOTIDE SEQUENCE [LARGE SCALE GENOMIC DNA]</scope>
    <source>
        <strain evidence="4 5">SXYLt</strain>
    </source>
</reference>
<feature type="domain" description="Enoyl reductase (ER)" evidence="3">
    <location>
        <begin position="12"/>
        <end position="352"/>
    </location>
</feature>
<proteinExistence type="inferred from homology"/>
<name>A0A423XD93_9PEZI</name>
<protein>
    <recommendedName>
        <fullName evidence="3">Enoyl reductase (ER) domain-containing protein</fullName>
    </recommendedName>
</protein>
<dbReference type="GO" id="GO:0016651">
    <property type="term" value="F:oxidoreductase activity, acting on NAD(P)H"/>
    <property type="evidence" value="ECO:0007669"/>
    <property type="project" value="InterPro"/>
</dbReference>
<dbReference type="SMART" id="SM00829">
    <property type="entry name" value="PKS_ER"/>
    <property type="match status" value="1"/>
</dbReference>